<dbReference type="EMBL" id="CP117884">
    <property type="protein sequence ID" value="WDF83560.1"/>
    <property type="molecule type" value="Genomic_DNA"/>
</dbReference>
<feature type="domain" description="SHOCT" evidence="2">
    <location>
        <begin position="267"/>
        <end position="294"/>
    </location>
</feature>
<feature type="compositionally biased region" description="Polar residues" evidence="1">
    <location>
        <begin position="206"/>
        <end position="218"/>
    </location>
</feature>
<protein>
    <submittedName>
        <fullName evidence="3">SHOCT domain-containing protein</fullName>
    </submittedName>
</protein>
<proteinExistence type="predicted"/>
<feature type="region of interest" description="Disordered" evidence="1">
    <location>
        <begin position="193"/>
        <end position="218"/>
    </location>
</feature>
<name>A0ABY7X082_9LACO</name>
<dbReference type="InterPro" id="IPR018649">
    <property type="entry name" value="SHOCT"/>
</dbReference>
<evidence type="ECO:0000313" key="3">
    <source>
        <dbReference type="EMBL" id="WDF83560.1"/>
    </source>
</evidence>
<organism evidence="3 4">
    <name type="scientific">Lacticaseibacillus pabuli</name>
    <dbReference type="NCBI Taxonomy" id="3025672"/>
    <lineage>
        <taxon>Bacteria</taxon>
        <taxon>Bacillati</taxon>
        <taxon>Bacillota</taxon>
        <taxon>Bacilli</taxon>
        <taxon>Lactobacillales</taxon>
        <taxon>Lactobacillaceae</taxon>
        <taxon>Lacticaseibacillus</taxon>
    </lineage>
</organism>
<gene>
    <name evidence="3" type="ORF">PQ472_04820</name>
</gene>
<evidence type="ECO:0000313" key="4">
    <source>
        <dbReference type="Proteomes" id="UP001220377"/>
    </source>
</evidence>
<dbReference type="Proteomes" id="UP001220377">
    <property type="component" value="Chromosome"/>
</dbReference>
<accession>A0ABY7X082</accession>
<sequence>MIKDKFEGVDGPGMRALGEWGMDVKFIFDEQSRIFHFPGSKMDMTDFYLIGMNHKAGKMHTETKGHGGLGSAFVGGALAGGLGAVVGFNHGRQYETNTWEDRTQTRMIFIDAQNIIDNRPNDTIVLRWAMTTAEANAYAKVCLVDFEGTRRNLIGNNSANIPVLNQKPFDTLTPPTDPNDDAAWAAYLAQERGETVSDPTPAIPEPQTSPTSSYPNQSMSIGERLDRLEKALNNGQISNDEYEAEMRKAVLANDGVDVAPKQQTVADQLRDMKSLLDDGVITQDDFDAKKKELLGL</sequence>
<dbReference type="RefSeq" id="WP_274261786.1">
    <property type="nucleotide sequence ID" value="NZ_CP117884.1"/>
</dbReference>
<reference evidence="3 4" key="1">
    <citation type="submission" date="2023-02" db="EMBL/GenBank/DDBJ databases">
        <title>Genome sequence of Lacticaseibacillus sp. KACC 23028.</title>
        <authorList>
            <person name="Kim S."/>
            <person name="Heo J."/>
            <person name="Kwon S.-W."/>
        </authorList>
    </citation>
    <scope>NUCLEOTIDE SEQUENCE [LARGE SCALE GENOMIC DNA]</scope>
    <source>
        <strain evidence="3 4">KACC 23028</strain>
    </source>
</reference>
<dbReference type="Pfam" id="PF09851">
    <property type="entry name" value="SHOCT"/>
    <property type="match status" value="1"/>
</dbReference>
<evidence type="ECO:0000256" key="1">
    <source>
        <dbReference type="SAM" id="MobiDB-lite"/>
    </source>
</evidence>
<evidence type="ECO:0000259" key="2">
    <source>
        <dbReference type="Pfam" id="PF09851"/>
    </source>
</evidence>
<keyword evidence="4" id="KW-1185">Reference proteome</keyword>